<dbReference type="PANTHER" id="PTHR48094">
    <property type="entry name" value="PROTEIN/NUCLEIC ACID DEGLYCASE DJ-1-RELATED"/>
    <property type="match status" value="1"/>
</dbReference>
<dbReference type="InterPro" id="IPR029062">
    <property type="entry name" value="Class_I_gatase-like"/>
</dbReference>
<dbReference type="Pfam" id="PF01965">
    <property type="entry name" value="DJ-1_PfpI"/>
    <property type="match status" value="1"/>
</dbReference>
<evidence type="ECO:0000256" key="3">
    <source>
        <dbReference type="ARBA" id="ARBA00038493"/>
    </source>
</evidence>
<dbReference type="OrthoDB" id="543156at2759"/>
<protein>
    <recommendedName>
        <fullName evidence="4">DJ-1/PfpI domain-containing protein</fullName>
    </recommendedName>
</protein>
<dbReference type="Proteomes" id="UP000001568">
    <property type="component" value="Chromosome 11"/>
</dbReference>
<dbReference type="GO" id="GO:0019172">
    <property type="term" value="F:glyoxalase III activity"/>
    <property type="evidence" value="ECO:0007669"/>
    <property type="project" value="TreeGrafter"/>
</dbReference>
<dbReference type="PANTHER" id="PTHR48094:SF11">
    <property type="entry name" value="GLUTATHIONE-INDEPENDENT GLYOXALASE HSP31-RELATED"/>
    <property type="match status" value="1"/>
</dbReference>
<dbReference type="OMA" id="GEKTGFW"/>
<organism evidence="5 6">
    <name type="scientific">Ostreococcus lucimarinus (strain CCE9901)</name>
    <dbReference type="NCBI Taxonomy" id="436017"/>
    <lineage>
        <taxon>Eukaryota</taxon>
        <taxon>Viridiplantae</taxon>
        <taxon>Chlorophyta</taxon>
        <taxon>Mamiellophyceae</taxon>
        <taxon>Mamiellales</taxon>
        <taxon>Bathycoccaceae</taxon>
        <taxon>Ostreococcus</taxon>
    </lineage>
</organism>
<dbReference type="RefSeq" id="XP_001420494.1">
    <property type="nucleotide sequence ID" value="XM_001420457.1"/>
</dbReference>
<evidence type="ECO:0000313" key="5">
    <source>
        <dbReference type="EMBL" id="ABO98787.1"/>
    </source>
</evidence>
<dbReference type="Gene3D" id="3.40.50.880">
    <property type="match status" value="1"/>
</dbReference>
<proteinExistence type="inferred from homology"/>
<keyword evidence="6" id="KW-1185">Reference proteome</keyword>
<dbReference type="CDD" id="cd03141">
    <property type="entry name" value="GATase1_Hsp31_like"/>
    <property type="match status" value="1"/>
</dbReference>
<dbReference type="SUPFAM" id="SSF52317">
    <property type="entry name" value="Class I glutamine amidotransferase-like"/>
    <property type="match status" value="1"/>
</dbReference>
<dbReference type="GO" id="GO:0019243">
    <property type="term" value="P:methylglyoxal catabolic process to D-lactate via S-lactoyl-glutathione"/>
    <property type="evidence" value="ECO:0007669"/>
    <property type="project" value="TreeGrafter"/>
</dbReference>
<dbReference type="InterPro" id="IPR050325">
    <property type="entry name" value="Prot/Nucl_acid_deglycase"/>
</dbReference>
<gene>
    <name evidence="5" type="ORF">OSTLU_17365</name>
</gene>
<dbReference type="HOGENOM" id="CLU_070319_2_0_1"/>
<evidence type="ECO:0000259" key="4">
    <source>
        <dbReference type="Pfam" id="PF01965"/>
    </source>
</evidence>
<evidence type="ECO:0000256" key="2">
    <source>
        <dbReference type="ARBA" id="ARBA00023239"/>
    </source>
</evidence>
<name>A4S4T9_OSTLU</name>
<evidence type="ECO:0000313" key="6">
    <source>
        <dbReference type="Proteomes" id="UP000001568"/>
    </source>
</evidence>
<evidence type="ECO:0000256" key="1">
    <source>
        <dbReference type="ARBA" id="ARBA00023016"/>
    </source>
</evidence>
<dbReference type="AlphaFoldDB" id="A4S4T9"/>
<dbReference type="GO" id="GO:0005737">
    <property type="term" value="C:cytoplasm"/>
    <property type="evidence" value="ECO:0007669"/>
    <property type="project" value="TreeGrafter"/>
</dbReference>
<keyword evidence="2" id="KW-0456">Lyase</keyword>
<feature type="domain" description="DJ-1/PfpI" evidence="4">
    <location>
        <begin position="33"/>
        <end position="223"/>
    </location>
</feature>
<reference evidence="5 6" key="1">
    <citation type="journal article" date="2007" name="Proc. Natl. Acad. Sci. U.S.A.">
        <title>The tiny eukaryote Ostreococcus provides genomic insights into the paradox of plankton speciation.</title>
        <authorList>
            <person name="Palenik B."/>
            <person name="Grimwood J."/>
            <person name="Aerts A."/>
            <person name="Rouze P."/>
            <person name="Salamov A."/>
            <person name="Putnam N."/>
            <person name="Dupont C."/>
            <person name="Jorgensen R."/>
            <person name="Derelle E."/>
            <person name="Rombauts S."/>
            <person name="Zhou K."/>
            <person name="Otillar R."/>
            <person name="Merchant S.S."/>
            <person name="Podell S."/>
            <person name="Gaasterland T."/>
            <person name="Napoli C."/>
            <person name="Gendler K."/>
            <person name="Manuell A."/>
            <person name="Tai V."/>
            <person name="Vallon O."/>
            <person name="Piganeau G."/>
            <person name="Jancek S."/>
            <person name="Heijde M."/>
            <person name="Jabbari K."/>
            <person name="Bowler C."/>
            <person name="Lohr M."/>
            <person name="Robbens S."/>
            <person name="Werner G."/>
            <person name="Dubchak I."/>
            <person name="Pazour G.J."/>
            <person name="Ren Q."/>
            <person name="Paulsen I."/>
            <person name="Delwiche C."/>
            <person name="Schmutz J."/>
            <person name="Rokhsar D."/>
            <person name="Van de Peer Y."/>
            <person name="Moreau H."/>
            <person name="Grigoriev I.V."/>
        </authorList>
    </citation>
    <scope>NUCLEOTIDE SEQUENCE [LARGE SCALE GENOMIC DNA]</scope>
    <source>
        <strain evidence="5 6">CCE9901</strain>
    </source>
</reference>
<dbReference type="EMBL" id="CP000591">
    <property type="protein sequence ID" value="ABO98787.1"/>
    <property type="molecule type" value="Genomic_DNA"/>
</dbReference>
<dbReference type="InterPro" id="IPR002818">
    <property type="entry name" value="DJ-1/PfpI"/>
</dbReference>
<dbReference type="KEGG" id="olu:OSTLU_17365"/>
<dbReference type="eggNOG" id="ENOG502RZ3Y">
    <property type="taxonomic scope" value="Eukaryota"/>
</dbReference>
<dbReference type="GeneID" id="5004569"/>
<comment type="similarity">
    <text evidence="3">Belongs to the peptidase C56 family. HSP31-like subfamily.</text>
</comment>
<sequence>MGGKQSKRRERTIAIVCTSADSMDGHATGAWLEEIATPYYALLDAGFAVDVVSVKGGKVPIDSASESGDFFTADCQKFYDDEDAKKALANAKALKGVKSGHYAGIYLAGGHGTCVDFLNNATLTRVIEETLAADKPVAADCHGPVALLACKKPNGDSILKGTNATCFTDAEETAVGLAEKVPVLLETEFKKLGAQFNGAADWTPNAVTDGKLVTGQNPASSKACVDAFLALLKK</sequence>
<accession>A4S4T9</accession>
<dbReference type="STRING" id="436017.A4S4T9"/>
<dbReference type="Gramene" id="ABO98787">
    <property type="protein sequence ID" value="ABO98787"/>
    <property type="gene ID" value="OSTLU_17365"/>
</dbReference>
<keyword evidence="1" id="KW-0346">Stress response</keyword>